<dbReference type="InterPro" id="IPR011009">
    <property type="entry name" value="Kinase-like_dom_sf"/>
</dbReference>
<organism evidence="1 2">
    <name type="scientific">Propioniciclava soli</name>
    <dbReference type="NCBI Taxonomy" id="2775081"/>
    <lineage>
        <taxon>Bacteria</taxon>
        <taxon>Bacillati</taxon>
        <taxon>Actinomycetota</taxon>
        <taxon>Actinomycetes</taxon>
        <taxon>Propionibacteriales</taxon>
        <taxon>Propionibacteriaceae</taxon>
        <taxon>Propioniciclava</taxon>
    </lineage>
</organism>
<proteinExistence type="predicted"/>
<dbReference type="EMBL" id="CP115965">
    <property type="protein sequence ID" value="WZW98315.1"/>
    <property type="molecule type" value="Genomic_DNA"/>
</dbReference>
<protein>
    <submittedName>
        <fullName evidence="1">Phosphotransferase</fullName>
    </submittedName>
</protein>
<keyword evidence="2" id="KW-1185">Reference proteome</keyword>
<dbReference type="Pfam" id="PF04655">
    <property type="entry name" value="APH_6_hur"/>
    <property type="match status" value="1"/>
</dbReference>
<dbReference type="Proteomes" id="UP001434337">
    <property type="component" value="Chromosome"/>
</dbReference>
<accession>A0ABZ3C977</accession>
<dbReference type="SUPFAM" id="SSF56112">
    <property type="entry name" value="Protein kinase-like (PK-like)"/>
    <property type="match status" value="1"/>
</dbReference>
<evidence type="ECO:0000313" key="1">
    <source>
        <dbReference type="EMBL" id="WZW98315.1"/>
    </source>
</evidence>
<dbReference type="InterPro" id="IPR006748">
    <property type="entry name" value="NH2Glyco/OHUrea_AB-resist_kin"/>
</dbReference>
<name>A0ABZ3C977_9ACTN</name>
<sequence>MGAERSVTWDDVAAQAERRYAASGGVLGWAGDLRTTLTRLARAWELRPLELYDSGIGHPVVRVAWPAGEAVLKVAPPDDLRAQTLVLVADGGRAYARVLAVDEAAVLLERLGAPLHAAVPDPLEQLRIQARLLRRAWEVPLAVGERVGSKAAGLLGILDAHAGLGAEVPHVLERARGLAEDLAVGECAEVVCHGDAHSGNVLARGGGSFALVDPDGFVGERAYDLGVTMRSFLPEVHVGGARFVADCAAVLAEESGVEADRIEAWAFVERVTTGLFLRLLGHGDEGAAQLASAALLCGAR</sequence>
<gene>
    <name evidence="1" type="ORF">PCC79_15710</name>
</gene>
<reference evidence="1 2" key="1">
    <citation type="journal article" date="2023" name="Environ Microbiome">
        <title>A coral-associated actinobacterium mitigates coral bleaching under heat stress.</title>
        <authorList>
            <person name="Li J."/>
            <person name="Zou Y."/>
            <person name="Li Q."/>
            <person name="Zhang J."/>
            <person name="Bourne D.G."/>
            <person name="Lyu Y."/>
            <person name="Liu C."/>
            <person name="Zhang S."/>
        </authorList>
    </citation>
    <scope>NUCLEOTIDE SEQUENCE [LARGE SCALE GENOMIC DNA]</scope>
    <source>
        <strain evidence="1 2">SCSIO 13291</strain>
    </source>
</reference>
<dbReference type="Gene3D" id="1.10.510.10">
    <property type="entry name" value="Transferase(Phosphotransferase) domain 1"/>
    <property type="match status" value="1"/>
</dbReference>
<dbReference type="RefSeq" id="WP_232547135.1">
    <property type="nucleotide sequence ID" value="NZ_CP115965.1"/>
</dbReference>
<evidence type="ECO:0000313" key="2">
    <source>
        <dbReference type="Proteomes" id="UP001434337"/>
    </source>
</evidence>